<evidence type="ECO:0000256" key="6">
    <source>
        <dbReference type="ARBA" id="ARBA00022723"/>
    </source>
</evidence>
<dbReference type="Pfam" id="PF02367">
    <property type="entry name" value="TsaE"/>
    <property type="match status" value="1"/>
</dbReference>
<name>A0ABY7AK66_9ALTE</name>
<organism evidence="11 12">
    <name type="scientific">Catenovulum adriaticum</name>
    <dbReference type="NCBI Taxonomy" id="2984846"/>
    <lineage>
        <taxon>Bacteria</taxon>
        <taxon>Pseudomonadati</taxon>
        <taxon>Pseudomonadota</taxon>
        <taxon>Gammaproteobacteria</taxon>
        <taxon>Alteromonadales</taxon>
        <taxon>Alteromonadaceae</taxon>
        <taxon>Catenovulum</taxon>
    </lineage>
</organism>
<dbReference type="InterPro" id="IPR003442">
    <property type="entry name" value="T6A_TsaE"/>
</dbReference>
<evidence type="ECO:0000256" key="5">
    <source>
        <dbReference type="ARBA" id="ARBA00022694"/>
    </source>
</evidence>
<keyword evidence="5" id="KW-0819">tRNA processing</keyword>
<dbReference type="InterPro" id="IPR027417">
    <property type="entry name" value="P-loop_NTPase"/>
</dbReference>
<protein>
    <recommendedName>
        <fullName evidence="3">tRNA threonylcarbamoyladenosine biosynthesis protein TsaE</fullName>
    </recommendedName>
    <alternativeName>
        <fullName evidence="10">t(6)A37 threonylcarbamoyladenosine biosynthesis protein TsaE</fullName>
    </alternativeName>
</protein>
<dbReference type="Proteomes" id="UP001163726">
    <property type="component" value="Chromosome"/>
</dbReference>
<keyword evidence="8" id="KW-0067">ATP-binding</keyword>
<dbReference type="PANTHER" id="PTHR33540:SF2">
    <property type="entry name" value="TRNA THREONYLCARBAMOYLADENOSINE BIOSYNTHESIS PROTEIN TSAE"/>
    <property type="match status" value="1"/>
</dbReference>
<keyword evidence="7" id="KW-0547">Nucleotide-binding</keyword>
<sequence>MNKHIHLANADETVNLGRQLAQLLTPPCVIYLKGDLGAGKTTLSRGIVQGFGFTGAVKSPTYTLVEPYELAEVNIYHFDLYRLADPEELEYIGIREYFDNRSISIIEWPEKGAQWLAQADLLVNMYHESEQRTVEITAQSSIGEKLLQQL</sequence>
<reference evidence="11" key="1">
    <citation type="submission" date="2022-10" db="EMBL/GenBank/DDBJ databases">
        <title>Catenovulum adriacola sp. nov. isolated in the Harbour of Susak.</title>
        <authorList>
            <person name="Schoch T."/>
            <person name="Reich S.J."/>
            <person name="Stoeferle S."/>
            <person name="Flaiz M."/>
            <person name="Kazda M."/>
            <person name="Riedel C.U."/>
            <person name="Duerre P."/>
        </authorList>
    </citation>
    <scope>NUCLEOTIDE SEQUENCE</scope>
    <source>
        <strain evidence="11">TS8</strain>
    </source>
</reference>
<evidence type="ECO:0000256" key="1">
    <source>
        <dbReference type="ARBA" id="ARBA00004496"/>
    </source>
</evidence>
<evidence type="ECO:0000256" key="3">
    <source>
        <dbReference type="ARBA" id="ARBA00019010"/>
    </source>
</evidence>
<evidence type="ECO:0000256" key="4">
    <source>
        <dbReference type="ARBA" id="ARBA00022490"/>
    </source>
</evidence>
<dbReference type="Gene3D" id="3.40.50.300">
    <property type="entry name" value="P-loop containing nucleotide triphosphate hydrolases"/>
    <property type="match status" value="1"/>
</dbReference>
<keyword evidence="4" id="KW-0963">Cytoplasm</keyword>
<evidence type="ECO:0000256" key="2">
    <source>
        <dbReference type="ARBA" id="ARBA00007599"/>
    </source>
</evidence>
<dbReference type="RefSeq" id="WP_268074226.1">
    <property type="nucleotide sequence ID" value="NZ_CP109965.1"/>
</dbReference>
<proteinExistence type="inferred from homology"/>
<accession>A0ABY7AK66</accession>
<keyword evidence="12" id="KW-1185">Reference proteome</keyword>
<evidence type="ECO:0000313" key="12">
    <source>
        <dbReference type="Proteomes" id="UP001163726"/>
    </source>
</evidence>
<dbReference type="PANTHER" id="PTHR33540">
    <property type="entry name" value="TRNA THREONYLCARBAMOYLADENOSINE BIOSYNTHESIS PROTEIN TSAE"/>
    <property type="match status" value="1"/>
</dbReference>
<gene>
    <name evidence="11" type="primary">tsaE</name>
    <name evidence="11" type="ORF">OLW01_12365</name>
</gene>
<comment type="subcellular location">
    <subcellularLocation>
        <location evidence="1">Cytoplasm</location>
    </subcellularLocation>
</comment>
<dbReference type="SUPFAM" id="SSF52540">
    <property type="entry name" value="P-loop containing nucleoside triphosphate hydrolases"/>
    <property type="match status" value="1"/>
</dbReference>
<evidence type="ECO:0000256" key="10">
    <source>
        <dbReference type="ARBA" id="ARBA00032441"/>
    </source>
</evidence>
<dbReference type="NCBIfam" id="TIGR00150">
    <property type="entry name" value="T6A_YjeE"/>
    <property type="match status" value="1"/>
</dbReference>
<dbReference type="EMBL" id="CP109965">
    <property type="protein sequence ID" value="WAJ69929.1"/>
    <property type="molecule type" value="Genomic_DNA"/>
</dbReference>
<keyword evidence="9" id="KW-0460">Magnesium</keyword>
<evidence type="ECO:0000256" key="7">
    <source>
        <dbReference type="ARBA" id="ARBA00022741"/>
    </source>
</evidence>
<evidence type="ECO:0000256" key="9">
    <source>
        <dbReference type="ARBA" id="ARBA00022842"/>
    </source>
</evidence>
<evidence type="ECO:0000313" key="11">
    <source>
        <dbReference type="EMBL" id="WAJ69929.1"/>
    </source>
</evidence>
<comment type="similarity">
    <text evidence="2">Belongs to the TsaE family.</text>
</comment>
<keyword evidence="6" id="KW-0479">Metal-binding</keyword>
<evidence type="ECO:0000256" key="8">
    <source>
        <dbReference type="ARBA" id="ARBA00022840"/>
    </source>
</evidence>